<feature type="non-terminal residue" evidence="2">
    <location>
        <position position="1"/>
    </location>
</feature>
<proteinExistence type="predicted"/>
<dbReference type="Proteomes" id="UP000681967">
    <property type="component" value="Unassembled WGS sequence"/>
</dbReference>
<accession>A0A8S3C3L4</accession>
<sequence length="50" mass="4928">SSSATPYDNTNSYGITSQNYGGGNYNNNTPTQQSRGGGGGGGGPMRGGRG</sequence>
<name>A0A8S3C3L4_9BILA</name>
<dbReference type="EMBL" id="CAJOBI010221858">
    <property type="protein sequence ID" value="CAF5043396.1"/>
    <property type="molecule type" value="Genomic_DNA"/>
</dbReference>
<feature type="region of interest" description="Disordered" evidence="1">
    <location>
        <begin position="1"/>
        <end position="50"/>
    </location>
</feature>
<evidence type="ECO:0000313" key="4">
    <source>
        <dbReference type="EMBL" id="CAF5058010.1"/>
    </source>
</evidence>
<feature type="compositionally biased region" description="Gly residues" evidence="1">
    <location>
        <begin position="35"/>
        <end position="50"/>
    </location>
</feature>
<dbReference type="Proteomes" id="UP000676336">
    <property type="component" value="Unassembled WGS sequence"/>
</dbReference>
<evidence type="ECO:0000313" key="5">
    <source>
        <dbReference type="Proteomes" id="UP000681967"/>
    </source>
</evidence>
<evidence type="ECO:0000313" key="2">
    <source>
        <dbReference type="EMBL" id="CAF4885402.1"/>
    </source>
</evidence>
<protein>
    <submittedName>
        <fullName evidence="2">Uncharacterized protein</fullName>
    </submittedName>
</protein>
<comment type="caution">
    <text evidence="2">The sequence shown here is derived from an EMBL/GenBank/DDBJ whole genome shotgun (WGS) entry which is preliminary data.</text>
</comment>
<organism evidence="2 5">
    <name type="scientific">Rotaria magnacalcarata</name>
    <dbReference type="NCBI Taxonomy" id="392030"/>
    <lineage>
        <taxon>Eukaryota</taxon>
        <taxon>Metazoa</taxon>
        <taxon>Spiralia</taxon>
        <taxon>Gnathifera</taxon>
        <taxon>Rotifera</taxon>
        <taxon>Eurotatoria</taxon>
        <taxon>Bdelloidea</taxon>
        <taxon>Philodinida</taxon>
        <taxon>Philodinidae</taxon>
        <taxon>Rotaria</taxon>
    </lineage>
</organism>
<reference evidence="2" key="1">
    <citation type="submission" date="2021-02" db="EMBL/GenBank/DDBJ databases">
        <authorList>
            <person name="Nowell W R."/>
        </authorList>
    </citation>
    <scope>NUCLEOTIDE SEQUENCE</scope>
</reference>
<feature type="compositionally biased region" description="Polar residues" evidence="1">
    <location>
        <begin position="1"/>
        <end position="18"/>
    </location>
</feature>
<gene>
    <name evidence="2" type="ORF">BYL167_LOCUS51519</name>
    <name evidence="4" type="ORF">GIL414_LOCUS60341</name>
    <name evidence="3" type="ORF">SMN809_LOCUS58771</name>
</gene>
<dbReference type="AlphaFoldDB" id="A0A8S3C3L4"/>
<dbReference type="Proteomes" id="UP000681720">
    <property type="component" value="Unassembled WGS sequence"/>
</dbReference>
<evidence type="ECO:0000313" key="3">
    <source>
        <dbReference type="EMBL" id="CAF5043396.1"/>
    </source>
</evidence>
<evidence type="ECO:0000256" key="1">
    <source>
        <dbReference type="SAM" id="MobiDB-lite"/>
    </source>
</evidence>
<dbReference type="EMBL" id="CAJOBJ010232516">
    <property type="protein sequence ID" value="CAF5058010.1"/>
    <property type="molecule type" value="Genomic_DNA"/>
</dbReference>
<dbReference type="EMBL" id="CAJOBH010163006">
    <property type="protein sequence ID" value="CAF4885402.1"/>
    <property type="molecule type" value="Genomic_DNA"/>
</dbReference>